<organism evidence="16 17">
    <name type="scientific">Vitis rotundifolia</name>
    <name type="common">Muscadine grape</name>
    <dbReference type="NCBI Taxonomy" id="103349"/>
    <lineage>
        <taxon>Eukaryota</taxon>
        <taxon>Viridiplantae</taxon>
        <taxon>Streptophyta</taxon>
        <taxon>Embryophyta</taxon>
        <taxon>Tracheophyta</taxon>
        <taxon>Spermatophyta</taxon>
        <taxon>Magnoliopsida</taxon>
        <taxon>eudicotyledons</taxon>
        <taxon>Gunneridae</taxon>
        <taxon>Pentapetalae</taxon>
        <taxon>rosids</taxon>
        <taxon>Vitales</taxon>
        <taxon>Vitaceae</taxon>
        <taxon>Viteae</taxon>
        <taxon>Vitis</taxon>
    </lineage>
</organism>
<dbReference type="PROSITE" id="PS00108">
    <property type="entry name" value="PROTEIN_KINASE_ST"/>
    <property type="match status" value="1"/>
</dbReference>
<dbReference type="PROSITE" id="PS00107">
    <property type="entry name" value="PROTEIN_KINASE_ATP"/>
    <property type="match status" value="1"/>
</dbReference>
<dbReference type="GO" id="GO:0004674">
    <property type="term" value="F:protein serine/threonine kinase activity"/>
    <property type="evidence" value="ECO:0007669"/>
    <property type="project" value="UniProtKB-KW"/>
</dbReference>
<dbReference type="SMART" id="SM00220">
    <property type="entry name" value="S_TKc"/>
    <property type="match status" value="1"/>
</dbReference>
<keyword evidence="5 14" id="KW-0732">Signal</keyword>
<evidence type="ECO:0000313" key="17">
    <source>
        <dbReference type="Proteomes" id="UP001168098"/>
    </source>
</evidence>
<dbReference type="FunFam" id="3.30.200.20:FF:000178">
    <property type="entry name" value="serine/threonine-protein kinase PBS1-like"/>
    <property type="match status" value="1"/>
</dbReference>
<evidence type="ECO:0000256" key="6">
    <source>
        <dbReference type="ARBA" id="ARBA00022741"/>
    </source>
</evidence>
<evidence type="ECO:0000256" key="5">
    <source>
        <dbReference type="ARBA" id="ARBA00022729"/>
    </source>
</evidence>
<evidence type="ECO:0000256" key="14">
    <source>
        <dbReference type="SAM" id="SignalP"/>
    </source>
</evidence>
<feature type="chain" id="PRO_5041199843" description="Protein kinase domain-containing protein" evidence="14">
    <location>
        <begin position="31"/>
        <end position="633"/>
    </location>
</feature>
<proteinExistence type="predicted"/>
<gene>
    <name evidence="16" type="ORF">PVL29_021650</name>
</gene>
<feature type="transmembrane region" description="Helical" evidence="13">
    <location>
        <begin position="295"/>
        <end position="318"/>
    </location>
</feature>
<evidence type="ECO:0000256" key="7">
    <source>
        <dbReference type="ARBA" id="ARBA00022777"/>
    </source>
</evidence>
<dbReference type="GO" id="GO:0030247">
    <property type="term" value="F:polysaccharide binding"/>
    <property type="evidence" value="ECO:0007669"/>
    <property type="project" value="InterPro"/>
</dbReference>
<evidence type="ECO:0000256" key="1">
    <source>
        <dbReference type="ARBA" id="ARBA00004479"/>
    </source>
</evidence>
<dbReference type="InterPro" id="IPR045874">
    <property type="entry name" value="LRK10/LRL21-25-like"/>
</dbReference>
<dbReference type="InterPro" id="IPR008271">
    <property type="entry name" value="Ser/Thr_kinase_AS"/>
</dbReference>
<dbReference type="Pfam" id="PF00069">
    <property type="entry name" value="Pkinase"/>
    <property type="match status" value="1"/>
</dbReference>
<reference evidence="16 17" key="1">
    <citation type="journal article" date="2023" name="BMC Biotechnol.">
        <title>Vitis rotundifolia cv Carlos genome sequencing.</title>
        <authorList>
            <person name="Huff M."/>
            <person name="Hulse-Kemp A."/>
            <person name="Scheffler B."/>
            <person name="Youngblood R."/>
            <person name="Simpson S."/>
            <person name="Babiker E."/>
            <person name="Staton M."/>
        </authorList>
    </citation>
    <scope>NUCLEOTIDE SEQUENCE [LARGE SCALE GENOMIC DNA]</scope>
    <source>
        <tissue evidence="16">Leaf</tissue>
    </source>
</reference>
<dbReference type="InterPro" id="IPR011009">
    <property type="entry name" value="Kinase-like_dom_sf"/>
</dbReference>
<comment type="caution">
    <text evidence="16">The sequence shown here is derived from an EMBL/GenBank/DDBJ whole genome shotgun (WGS) entry which is preliminary data.</text>
</comment>
<evidence type="ECO:0000256" key="13">
    <source>
        <dbReference type="SAM" id="Phobius"/>
    </source>
</evidence>
<keyword evidence="9 13" id="KW-1133">Transmembrane helix</keyword>
<dbReference type="InterPro" id="IPR017441">
    <property type="entry name" value="Protein_kinase_ATP_BS"/>
</dbReference>
<dbReference type="Gene3D" id="3.30.200.20">
    <property type="entry name" value="Phosphorylase Kinase, domain 1"/>
    <property type="match status" value="1"/>
</dbReference>
<dbReference type="GO" id="GO:0005524">
    <property type="term" value="F:ATP binding"/>
    <property type="evidence" value="ECO:0007669"/>
    <property type="project" value="UniProtKB-UniRule"/>
</dbReference>
<dbReference type="Pfam" id="PF13947">
    <property type="entry name" value="GUB_WAK_bind"/>
    <property type="match status" value="1"/>
</dbReference>
<keyword evidence="7" id="KW-0418">Kinase</keyword>
<dbReference type="Gene3D" id="1.10.510.10">
    <property type="entry name" value="Transferase(Phosphotransferase) domain 1"/>
    <property type="match status" value="1"/>
</dbReference>
<keyword evidence="11" id="KW-0325">Glycoprotein</keyword>
<protein>
    <recommendedName>
        <fullName evidence="15">Protein kinase domain-containing protein</fullName>
    </recommendedName>
</protein>
<keyword evidence="8 12" id="KW-0067">ATP-binding</keyword>
<dbReference type="EMBL" id="JARBHA010000016">
    <property type="protein sequence ID" value="KAJ9679801.1"/>
    <property type="molecule type" value="Genomic_DNA"/>
</dbReference>
<evidence type="ECO:0000256" key="4">
    <source>
        <dbReference type="ARBA" id="ARBA00022692"/>
    </source>
</evidence>
<dbReference type="PROSITE" id="PS50011">
    <property type="entry name" value="PROTEIN_KINASE_DOM"/>
    <property type="match status" value="1"/>
</dbReference>
<evidence type="ECO:0000256" key="9">
    <source>
        <dbReference type="ARBA" id="ARBA00022989"/>
    </source>
</evidence>
<evidence type="ECO:0000256" key="3">
    <source>
        <dbReference type="ARBA" id="ARBA00022679"/>
    </source>
</evidence>
<comment type="subcellular location">
    <subcellularLocation>
        <location evidence="1">Membrane</location>
        <topology evidence="1">Single-pass type I membrane protein</topology>
    </subcellularLocation>
</comment>
<feature type="binding site" evidence="12">
    <location>
        <position position="384"/>
    </location>
    <ligand>
        <name>ATP</name>
        <dbReference type="ChEBI" id="CHEBI:30616"/>
    </ligand>
</feature>
<evidence type="ECO:0000256" key="11">
    <source>
        <dbReference type="ARBA" id="ARBA00023180"/>
    </source>
</evidence>
<keyword evidence="4 13" id="KW-0812">Transmembrane</keyword>
<dbReference type="PANTHER" id="PTHR27009">
    <property type="entry name" value="RUST RESISTANCE KINASE LR10-RELATED"/>
    <property type="match status" value="1"/>
</dbReference>
<dbReference type="InterPro" id="IPR025287">
    <property type="entry name" value="WAK_GUB"/>
</dbReference>
<feature type="signal peptide" evidence="14">
    <location>
        <begin position="1"/>
        <end position="30"/>
    </location>
</feature>
<keyword evidence="2" id="KW-0723">Serine/threonine-protein kinase</keyword>
<keyword evidence="6 12" id="KW-0547">Nucleotide-binding</keyword>
<dbReference type="Proteomes" id="UP001168098">
    <property type="component" value="Unassembled WGS sequence"/>
</dbReference>
<evidence type="ECO:0000259" key="15">
    <source>
        <dbReference type="PROSITE" id="PS50011"/>
    </source>
</evidence>
<sequence length="633" mass="71587">MLKEAKLVGVGLITVVLHACFLSICSPSSCGDIWNISYPFRLLGDPPSCGYPEYELICEINRTMINLYGGKYYKGNCLISSPPHSIGAYYRMNGFRSYLPYAWKTFYHGSGSGPIFYTILSMNCEQSVSEHNYIPIIPCNTTGYSSSSSPTYSYAIVGEYASVGDMPYSCTISTYMVIQPLKALPEASNLSMSDLQDYLLLGLQLSFLPHFCSSQCKMKGKICNHTAMDENTFQCYNSSNMYKKSLWNFITINLLQPFKKGLLSPYALTFRGLHKENYNCPECYYCCKCLVIGGWLLRIIVIGRTLLGILCLFAYLVYKFHRRHISLDDSIEEFLRSHKNLQPIKYLYSDIKKMTHNFANKLGQGGFGSVYKGKLRSDRIVVVKVLIMSKANGQDFINEVATIGRIDHVNVVRLVGFCVQGSKWALIYDYMPNGSLDKFIFLKEENNTLLNCDMQILHFDIKPHNILLDEDFTPKVSDFGLAKLYSTNESIVSLIAARGTLGYIAPELFYKNIGGVSYKANIYSFGMLLLEMVGRRKNVNANAKHSRENIHLEDATEDEKKVVKKMVIVALWCIQMKPIDRPSMSKALEMLEGKVELLEMPPKPNLYSEEMSIEDHINNPIGASISLHNSMDK</sequence>
<keyword evidence="3" id="KW-0808">Transferase</keyword>
<evidence type="ECO:0000256" key="12">
    <source>
        <dbReference type="PROSITE-ProRule" id="PRU10141"/>
    </source>
</evidence>
<feature type="domain" description="Protein kinase" evidence="15">
    <location>
        <begin position="356"/>
        <end position="598"/>
    </location>
</feature>
<dbReference type="AlphaFoldDB" id="A0AA38YZY0"/>
<evidence type="ECO:0000256" key="8">
    <source>
        <dbReference type="ARBA" id="ARBA00022840"/>
    </source>
</evidence>
<evidence type="ECO:0000256" key="10">
    <source>
        <dbReference type="ARBA" id="ARBA00023136"/>
    </source>
</evidence>
<dbReference type="SUPFAM" id="SSF56112">
    <property type="entry name" value="Protein kinase-like (PK-like)"/>
    <property type="match status" value="1"/>
</dbReference>
<evidence type="ECO:0000256" key="2">
    <source>
        <dbReference type="ARBA" id="ARBA00022527"/>
    </source>
</evidence>
<evidence type="ECO:0000313" key="16">
    <source>
        <dbReference type="EMBL" id="KAJ9679801.1"/>
    </source>
</evidence>
<keyword evidence="17" id="KW-1185">Reference proteome</keyword>
<dbReference type="InterPro" id="IPR000719">
    <property type="entry name" value="Prot_kinase_dom"/>
</dbReference>
<keyword evidence="10 13" id="KW-0472">Membrane</keyword>
<accession>A0AA38YZY0</accession>
<name>A0AA38YZY0_VITRO</name>
<dbReference type="GO" id="GO:0016020">
    <property type="term" value="C:membrane"/>
    <property type="evidence" value="ECO:0007669"/>
    <property type="project" value="UniProtKB-SubCell"/>
</dbReference>